<sequence>MTAPHNTNPPLPLTQFAAFSDFLFDPRIPTHKYLPPLVLTYGSSVQMDIQTYRSNYLCSFALMTVSSALMTGSDTAVNVQFEKEQPTSPEEVLLLTFRVSLKPEMMFSPEEGRDIERWFYSESVRSGGIRHK</sequence>
<keyword evidence="2" id="KW-1185">Reference proteome</keyword>
<evidence type="ECO:0000313" key="2">
    <source>
        <dbReference type="Proteomes" id="UP000499080"/>
    </source>
</evidence>
<proteinExistence type="predicted"/>
<gene>
    <name evidence="1" type="ORF">AVEN_191090_1</name>
</gene>
<evidence type="ECO:0000313" key="1">
    <source>
        <dbReference type="EMBL" id="GBL84630.1"/>
    </source>
</evidence>
<accession>A0A4Y2AXP6</accession>
<dbReference type="EMBL" id="BGPR01000038">
    <property type="protein sequence ID" value="GBL84630.1"/>
    <property type="molecule type" value="Genomic_DNA"/>
</dbReference>
<protein>
    <submittedName>
        <fullName evidence="1">Uncharacterized protein</fullName>
    </submittedName>
</protein>
<reference evidence="1 2" key="1">
    <citation type="journal article" date="2019" name="Sci. Rep.">
        <title>Orb-weaving spider Araneus ventricosus genome elucidates the spidroin gene catalogue.</title>
        <authorList>
            <person name="Kono N."/>
            <person name="Nakamura H."/>
            <person name="Ohtoshi R."/>
            <person name="Moran D.A.P."/>
            <person name="Shinohara A."/>
            <person name="Yoshida Y."/>
            <person name="Fujiwara M."/>
            <person name="Mori M."/>
            <person name="Tomita M."/>
            <person name="Arakawa K."/>
        </authorList>
    </citation>
    <scope>NUCLEOTIDE SEQUENCE [LARGE SCALE GENOMIC DNA]</scope>
</reference>
<dbReference type="Proteomes" id="UP000499080">
    <property type="component" value="Unassembled WGS sequence"/>
</dbReference>
<dbReference type="AlphaFoldDB" id="A0A4Y2AXP6"/>
<organism evidence="1 2">
    <name type="scientific">Araneus ventricosus</name>
    <name type="common">Orbweaver spider</name>
    <name type="synonym">Epeira ventricosa</name>
    <dbReference type="NCBI Taxonomy" id="182803"/>
    <lineage>
        <taxon>Eukaryota</taxon>
        <taxon>Metazoa</taxon>
        <taxon>Ecdysozoa</taxon>
        <taxon>Arthropoda</taxon>
        <taxon>Chelicerata</taxon>
        <taxon>Arachnida</taxon>
        <taxon>Araneae</taxon>
        <taxon>Araneomorphae</taxon>
        <taxon>Entelegynae</taxon>
        <taxon>Araneoidea</taxon>
        <taxon>Araneidae</taxon>
        <taxon>Araneus</taxon>
    </lineage>
</organism>
<comment type="caution">
    <text evidence="1">The sequence shown here is derived from an EMBL/GenBank/DDBJ whole genome shotgun (WGS) entry which is preliminary data.</text>
</comment>
<name>A0A4Y2AXP6_ARAVE</name>